<dbReference type="RefSeq" id="WP_078196948.1">
    <property type="nucleotide sequence ID" value="NZ_CP017757.2"/>
</dbReference>
<dbReference type="AlphaFoldDB" id="A0A1U9UPM6"/>
<accession>A0A1U9UPM6</accession>
<protein>
    <submittedName>
        <fullName evidence="1">Uncharacterized protein</fullName>
    </submittedName>
</protein>
<sequence length="111" mass="12302">MFAPHSFDQRVSRAVLRRLANARLRSGEDVFDAVVERLPRTAGEYGDRTEIGTRITVLRSDIATLARGATVVYDSASYTPEELSALAAVTYTVDERDEDDAFVAAYWVTKA</sequence>
<dbReference type="EMBL" id="CP017757">
    <property type="protein sequence ID" value="AQV94756.1"/>
    <property type="molecule type" value="Genomic_DNA"/>
</dbReference>
<organism evidence="1 2">
    <name type="scientific">Cupriavidus necator</name>
    <name type="common">Alcaligenes eutrophus</name>
    <name type="synonym">Ralstonia eutropha</name>
    <dbReference type="NCBI Taxonomy" id="106590"/>
    <lineage>
        <taxon>Bacteria</taxon>
        <taxon>Pseudomonadati</taxon>
        <taxon>Pseudomonadota</taxon>
        <taxon>Betaproteobacteria</taxon>
        <taxon>Burkholderiales</taxon>
        <taxon>Burkholderiaceae</taxon>
        <taxon>Cupriavidus</taxon>
    </lineage>
</organism>
<evidence type="ECO:0000313" key="2">
    <source>
        <dbReference type="Proteomes" id="UP000189627"/>
    </source>
</evidence>
<name>A0A1U9UPM6_CUPNE</name>
<dbReference type="Proteomes" id="UP000189627">
    <property type="component" value="Chromosome 1"/>
</dbReference>
<gene>
    <name evidence="1" type="ORF">BJN34_12785</name>
</gene>
<evidence type="ECO:0000313" key="1">
    <source>
        <dbReference type="EMBL" id="AQV94756.1"/>
    </source>
</evidence>
<dbReference type="KEGG" id="cuh:BJN34_12785"/>
<proteinExistence type="predicted"/>
<dbReference type="OrthoDB" id="9848479at2"/>
<reference evidence="2" key="1">
    <citation type="submission" date="2017-02" db="EMBL/GenBank/DDBJ databases">
        <title>Complete genome sequence of Cupriavidus necator strain NH9, a 3-chlorobenzoate degrader.</title>
        <authorList>
            <person name="Moriuchi R."/>
            <person name="Dohra H."/>
            <person name="Ogawa N."/>
        </authorList>
    </citation>
    <scope>NUCLEOTIDE SEQUENCE [LARGE SCALE GENOMIC DNA]</scope>
    <source>
        <strain evidence="2">NH9</strain>
    </source>
</reference>